<organism evidence="3 4">
    <name type="scientific">Hypericibacter adhaerens</name>
    <dbReference type="NCBI Taxonomy" id="2602016"/>
    <lineage>
        <taxon>Bacteria</taxon>
        <taxon>Pseudomonadati</taxon>
        <taxon>Pseudomonadota</taxon>
        <taxon>Alphaproteobacteria</taxon>
        <taxon>Rhodospirillales</taxon>
        <taxon>Dongiaceae</taxon>
        <taxon>Hypericibacter</taxon>
    </lineage>
</organism>
<name>A0A5J6N067_9PROT</name>
<protein>
    <recommendedName>
        <fullName evidence="2">CSD domain-containing protein</fullName>
    </recommendedName>
</protein>
<proteinExistence type="predicted"/>
<dbReference type="Gene3D" id="2.40.50.140">
    <property type="entry name" value="Nucleic acid-binding proteins"/>
    <property type="match status" value="1"/>
</dbReference>
<sequence length="101" mass="10954">MSDYQGDGGDVREVRGKIKWFRADKGYGFVTPADGSSDVFLHISALKDAGLQDAPEGSSIHCEVGQGRKGIQVLRIISLDTSTATARPPRRPSMPPRMSDH</sequence>
<evidence type="ECO:0000256" key="1">
    <source>
        <dbReference type="SAM" id="MobiDB-lite"/>
    </source>
</evidence>
<evidence type="ECO:0000313" key="3">
    <source>
        <dbReference type="EMBL" id="QEX22513.1"/>
    </source>
</evidence>
<dbReference type="PRINTS" id="PR00050">
    <property type="entry name" value="COLDSHOCK"/>
</dbReference>
<evidence type="ECO:0000259" key="2">
    <source>
        <dbReference type="PROSITE" id="PS51857"/>
    </source>
</evidence>
<dbReference type="KEGG" id="hadh:FRZ61_24450"/>
<dbReference type="GO" id="GO:0005829">
    <property type="term" value="C:cytosol"/>
    <property type="evidence" value="ECO:0007669"/>
    <property type="project" value="UniProtKB-ARBA"/>
</dbReference>
<dbReference type="Pfam" id="PF00313">
    <property type="entry name" value="CSD"/>
    <property type="match status" value="1"/>
</dbReference>
<feature type="region of interest" description="Disordered" evidence="1">
    <location>
        <begin position="81"/>
        <end position="101"/>
    </location>
</feature>
<dbReference type="AlphaFoldDB" id="A0A5J6N067"/>
<dbReference type="InterPro" id="IPR002059">
    <property type="entry name" value="CSP_DNA-bd"/>
</dbReference>
<feature type="domain" description="CSD" evidence="2">
    <location>
        <begin position="13"/>
        <end position="78"/>
    </location>
</feature>
<dbReference type="GO" id="GO:0003676">
    <property type="term" value="F:nucleic acid binding"/>
    <property type="evidence" value="ECO:0007669"/>
    <property type="project" value="InterPro"/>
</dbReference>
<dbReference type="InterPro" id="IPR011129">
    <property type="entry name" value="CSD"/>
</dbReference>
<dbReference type="RefSeq" id="WP_191909423.1">
    <property type="nucleotide sequence ID" value="NZ_CP042582.1"/>
</dbReference>
<gene>
    <name evidence="3" type="ORF">FRZ61_24450</name>
</gene>
<dbReference type="InterPro" id="IPR012340">
    <property type="entry name" value="NA-bd_OB-fold"/>
</dbReference>
<accession>A0A5J6N067</accession>
<dbReference type="SUPFAM" id="SSF50249">
    <property type="entry name" value="Nucleic acid-binding proteins"/>
    <property type="match status" value="1"/>
</dbReference>
<evidence type="ECO:0000313" key="4">
    <source>
        <dbReference type="Proteomes" id="UP000325797"/>
    </source>
</evidence>
<dbReference type="PROSITE" id="PS51857">
    <property type="entry name" value="CSD_2"/>
    <property type="match status" value="1"/>
</dbReference>
<dbReference type="CDD" id="cd04458">
    <property type="entry name" value="CSP_CDS"/>
    <property type="match status" value="1"/>
</dbReference>
<dbReference type="PANTHER" id="PTHR11544">
    <property type="entry name" value="COLD SHOCK DOMAIN CONTAINING PROTEINS"/>
    <property type="match status" value="1"/>
</dbReference>
<dbReference type="SMART" id="SM00357">
    <property type="entry name" value="CSP"/>
    <property type="match status" value="1"/>
</dbReference>
<reference evidence="3 4" key="1">
    <citation type="submission" date="2019-08" db="EMBL/GenBank/DDBJ databases">
        <title>Hyperibacter terrae gen. nov., sp. nov. and Hyperibacter viscosus sp. nov., two new members in the family Rhodospirillaceae isolated from the rhizosphere of Hypericum perforatum.</title>
        <authorList>
            <person name="Noviana Z."/>
        </authorList>
    </citation>
    <scope>NUCLEOTIDE SEQUENCE [LARGE SCALE GENOMIC DNA]</scope>
    <source>
        <strain evidence="3 4">R5959</strain>
    </source>
</reference>
<keyword evidence="4" id="KW-1185">Reference proteome</keyword>
<dbReference type="InterPro" id="IPR050181">
    <property type="entry name" value="Cold_shock_domain"/>
</dbReference>
<dbReference type="EMBL" id="CP042582">
    <property type="protein sequence ID" value="QEX22513.1"/>
    <property type="molecule type" value="Genomic_DNA"/>
</dbReference>
<dbReference type="Proteomes" id="UP000325797">
    <property type="component" value="Chromosome"/>
</dbReference>